<keyword evidence="3" id="KW-1185">Reference proteome</keyword>
<reference evidence="2 3" key="1">
    <citation type="submission" date="2014-03" db="EMBL/GenBank/DDBJ databases">
        <title>Draft genome of the hookworm Oesophagostomum dentatum.</title>
        <authorList>
            <person name="Mitreva M."/>
        </authorList>
    </citation>
    <scope>NUCLEOTIDE SEQUENCE [LARGE SCALE GENOMIC DNA]</scope>
    <source>
        <strain evidence="2 3">OD-Hann</strain>
    </source>
</reference>
<proteinExistence type="predicted"/>
<dbReference type="Proteomes" id="UP000053660">
    <property type="component" value="Unassembled WGS sequence"/>
</dbReference>
<feature type="domain" description="DUF7778" evidence="1">
    <location>
        <begin position="29"/>
        <end position="76"/>
    </location>
</feature>
<organism evidence="2 3">
    <name type="scientific">Oesophagostomum dentatum</name>
    <name type="common">Nodular worm</name>
    <dbReference type="NCBI Taxonomy" id="61180"/>
    <lineage>
        <taxon>Eukaryota</taxon>
        <taxon>Metazoa</taxon>
        <taxon>Ecdysozoa</taxon>
        <taxon>Nematoda</taxon>
        <taxon>Chromadorea</taxon>
        <taxon>Rhabditida</taxon>
        <taxon>Rhabditina</taxon>
        <taxon>Rhabditomorpha</taxon>
        <taxon>Strongyloidea</taxon>
        <taxon>Strongylidae</taxon>
        <taxon>Oesophagostomum</taxon>
    </lineage>
</organism>
<dbReference type="EMBL" id="KN610417">
    <property type="protein sequence ID" value="KHJ77788.1"/>
    <property type="molecule type" value="Genomic_DNA"/>
</dbReference>
<protein>
    <recommendedName>
        <fullName evidence="1">DUF7778 domain-containing protein</fullName>
    </recommendedName>
</protein>
<sequence length="140" mass="16080">MPGATKVCAGRLYIYVCTSHPEPVLDHLRHKYAQIFRKKSFQRRCMLKLKFKYGSISMILFNEEIPSWRDAIATAHDGMTRGRLRFTGTPRIKMTAQKLDDAQTKANMLETAPEEEGQSVHIKVSNSSRLKSECKHMYST</sequence>
<dbReference type="AlphaFoldDB" id="A0A0B1RXJ4"/>
<name>A0A0B1RXJ4_OESDE</name>
<evidence type="ECO:0000313" key="2">
    <source>
        <dbReference type="EMBL" id="KHJ77788.1"/>
    </source>
</evidence>
<accession>A0A0B1RXJ4</accession>
<gene>
    <name evidence="2" type="ORF">OESDEN_22592</name>
</gene>
<dbReference type="Pfam" id="PF24998">
    <property type="entry name" value="DUF7778"/>
    <property type="match status" value="1"/>
</dbReference>
<evidence type="ECO:0000313" key="3">
    <source>
        <dbReference type="Proteomes" id="UP000053660"/>
    </source>
</evidence>
<dbReference type="InterPro" id="IPR056680">
    <property type="entry name" value="DUF7778"/>
</dbReference>
<evidence type="ECO:0000259" key="1">
    <source>
        <dbReference type="Pfam" id="PF24998"/>
    </source>
</evidence>